<sequence>MEEKSLKTIVSTKKLIYILLFTFLLTTILHHPFSKSVQAVQAIKTGDVDKFVTAYIDRNGLPGASIVVVKNGKLVYEKGYGHDSEGNPITENSLMRIGSASKSFTAFAVLQLVDEDKIQLDDPVINYLPEVKLNDPRWEDVTIRQVLSHTSGVPNPIIVQPASNLQAGVERLNDWKLQSNPGEKYFYSNANYWVLALLVEQVSGMEFSQYLKQKVFSPLGMNDSLTTVNTGDSVKGLPKGHVTAYGTAMPWTELEAMNMGAGSIISTASDMGKWLSMQTNEGKSGTGEQLLSKKLLEESYSPQQGSKKYGLGWELSSPNVKPARISHSGVETTYQSQQDMIPSSGYAVAVLLNSFTPTLEHAYEISSGIIQLTEGQEPELKAPVPTIIDLSLGVITLIYLFLGIRGIMRSKKWSEKRNQHPVWRFILRLMPQLAATLLIGWLFFIVPALQNNSSTTIDAFGLYPAAMILLGIVFMIGLALSILRIYYRMTIKSRKYY</sequence>
<keyword evidence="1" id="KW-1133">Transmembrane helix</keyword>
<dbReference type="Proteomes" id="UP000257144">
    <property type="component" value="Unassembled WGS sequence"/>
</dbReference>
<accession>A0A3D8GVB5</accession>
<dbReference type="Gene3D" id="3.40.710.10">
    <property type="entry name" value="DD-peptidase/beta-lactamase superfamily"/>
    <property type="match status" value="1"/>
</dbReference>
<comment type="caution">
    <text evidence="3">The sequence shown here is derived from an EMBL/GenBank/DDBJ whole genome shotgun (WGS) entry which is preliminary data.</text>
</comment>
<proteinExistence type="predicted"/>
<name>A0A3D8GVB5_9BACI</name>
<evidence type="ECO:0000313" key="3">
    <source>
        <dbReference type="EMBL" id="RDU38149.1"/>
    </source>
</evidence>
<dbReference type="PANTHER" id="PTHR46825:SF9">
    <property type="entry name" value="BETA-LACTAMASE-RELATED DOMAIN-CONTAINING PROTEIN"/>
    <property type="match status" value="1"/>
</dbReference>
<keyword evidence="4" id="KW-1185">Reference proteome</keyword>
<dbReference type="InterPro" id="IPR012338">
    <property type="entry name" value="Beta-lactam/transpept-like"/>
</dbReference>
<dbReference type="InterPro" id="IPR001466">
    <property type="entry name" value="Beta-lactam-related"/>
</dbReference>
<dbReference type="GO" id="GO:0016787">
    <property type="term" value="F:hydrolase activity"/>
    <property type="evidence" value="ECO:0007669"/>
    <property type="project" value="UniProtKB-KW"/>
</dbReference>
<keyword evidence="1" id="KW-0472">Membrane</keyword>
<dbReference type="EMBL" id="QNQT01000001">
    <property type="protein sequence ID" value="RDU38149.1"/>
    <property type="molecule type" value="Genomic_DNA"/>
</dbReference>
<dbReference type="InterPro" id="IPR050491">
    <property type="entry name" value="AmpC-like"/>
</dbReference>
<keyword evidence="3" id="KW-0378">Hydrolase</keyword>
<reference evidence="3 4" key="1">
    <citation type="submission" date="2018-07" db="EMBL/GenBank/DDBJ databases">
        <title>Bacillus sp. YLB-04 draft genome sequence.</title>
        <authorList>
            <person name="Yu L."/>
            <person name="Tang X."/>
        </authorList>
    </citation>
    <scope>NUCLEOTIDE SEQUENCE [LARGE SCALE GENOMIC DNA]</scope>
    <source>
        <strain evidence="3 4">YLB-04</strain>
    </source>
</reference>
<evidence type="ECO:0000313" key="4">
    <source>
        <dbReference type="Proteomes" id="UP000257144"/>
    </source>
</evidence>
<dbReference type="OrthoDB" id="846150at2"/>
<evidence type="ECO:0000259" key="2">
    <source>
        <dbReference type="Pfam" id="PF00144"/>
    </source>
</evidence>
<organism evidence="3 4">
    <name type="scientific">Neobacillus piezotolerans</name>
    <dbReference type="NCBI Taxonomy" id="2259171"/>
    <lineage>
        <taxon>Bacteria</taxon>
        <taxon>Bacillati</taxon>
        <taxon>Bacillota</taxon>
        <taxon>Bacilli</taxon>
        <taxon>Bacillales</taxon>
        <taxon>Bacillaceae</taxon>
        <taxon>Neobacillus</taxon>
    </lineage>
</organism>
<dbReference type="Pfam" id="PF00144">
    <property type="entry name" value="Beta-lactamase"/>
    <property type="match status" value="1"/>
</dbReference>
<feature type="transmembrane region" description="Helical" evidence="1">
    <location>
        <begin position="390"/>
        <end position="408"/>
    </location>
</feature>
<gene>
    <name evidence="3" type="ORF">DRW41_00845</name>
</gene>
<feature type="transmembrane region" description="Helical" evidence="1">
    <location>
        <begin position="429"/>
        <end position="449"/>
    </location>
</feature>
<dbReference type="PANTHER" id="PTHR46825">
    <property type="entry name" value="D-ALANYL-D-ALANINE-CARBOXYPEPTIDASE/ENDOPEPTIDASE AMPH"/>
    <property type="match status" value="1"/>
</dbReference>
<feature type="domain" description="Beta-lactamase-related" evidence="2">
    <location>
        <begin position="48"/>
        <end position="361"/>
    </location>
</feature>
<keyword evidence="1" id="KW-0812">Transmembrane</keyword>
<protein>
    <submittedName>
        <fullName evidence="3">Serine hydrolase</fullName>
    </submittedName>
</protein>
<evidence type="ECO:0000256" key="1">
    <source>
        <dbReference type="SAM" id="Phobius"/>
    </source>
</evidence>
<dbReference type="SUPFAM" id="SSF56601">
    <property type="entry name" value="beta-lactamase/transpeptidase-like"/>
    <property type="match status" value="1"/>
</dbReference>
<dbReference type="AlphaFoldDB" id="A0A3D8GVB5"/>
<feature type="transmembrane region" description="Helical" evidence="1">
    <location>
        <begin position="461"/>
        <end position="487"/>
    </location>
</feature>